<feature type="transmembrane region" description="Helical" evidence="6">
    <location>
        <begin position="56"/>
        <end position="78"/>
    </location>
</feature>
<sequence>MASSGRREELGQLLMGNDNRMDKVKASSPSPVATWISGIVQEWNSRQFGVHASSVTYFYFLAIIPIFIFIFIFISVLLPFTDIGQNEIIQAIDAVVPDIVSDLLDMVVTEAFQQASALIPLSVVTLLWTSIQGNMALLRGMDSAYNEEETRPYWMRLLISFVWTTVLLLVFLTLMLLVFSGKIREFAETYLPGYHLPFRLLDFSALRIVLSMVIAWLFIAATYWFMPNGKRRFQDQLLGAALVAVAWFVLSEVFSVYVNHVNKFTAFYGTLGTFAISLFWMYCFFYILLVGGFVNCFFEKEIGQLMNHIGSRAFWIVRRIRRRVRKEGR</sequence>
<organism evidence="7 8">
    <name type="scientific">Tractidigestivibacter montrealensis</name>
    <dbReference type="NCBI Taxonomy" id="2972466"/>
    <lineage>
        <taxon>Bacteria</taxon>
        <taxon>Bacillati</taxon>
        <taxon>Actinomycetota</taxon>
        <taxon>Coriobacteriia</taxon>
        <taxon>Coriobacteriales</taxon>
        <taxon>Atopobiaceae</taxon>
        <taxon>Tractidigestivibacter</taxon>
    </lineage>
</organism>
<evidence type="ECO:0000256" key="1">
    <source>
        <dbReference type="ARBA" id="ARBA00004651"/>
    </source>
</evidence>
<dbReference type="PANTHER" id="PTHR30213">
    <property type="entry name" value="INNER MEMBRANE PROTEIN YHJD"/>
    <property type="match status" value="1"/>
</dbReference>
<evidence type="ECO:0000256" key="2">
    <source>
        <dbReference type="ARBA" id="ARBA00022475"/>
    </source>
</evidence>
<gene>
    <name evidence="7" type="ORF">NVS32_10770</name>
</gene>
<evidence type="ECO:0000313" key="7">
    <source>
        <dbReference type="EMBL" id="MCR9037425.1"/>
    </source>
</evidence>
<feature type="transmembrane region" description="Helical" evidence="6">
    <location>
        <begin position="203"/>
        <end position="225"/>
    </location>
</feature>
<dbReference type="PANTHER" id="PTHR30213:SF0">
    <property type="entry name" value="UPF0761 MEMBRANE PROTEIN YIHY"/>
    <property type="match status" value="1"/>
</dbReference>
<reference evidence="7 8" key="1">
    <citation type="submission" date="2022-08" db="EMBL/GenBank/DDBJ databases">
        <title>Tractidigestivibacter montrealensis type strain KD21.</title>
        <authorList>
            <person name="Diop K."/>
            <person name="Richard C."/>
            <person name="Routy B."/>
        </authorList>
    </citation>
    <scope>NUCLEOTIDE SEQUENCE [LARGE SCALE GENOMIC DNA]</scope>
    <source>
        <strain evidence="7 8">KD21</strain>
    </source>
</reference>
<feature type="transmembrane region" description="Helical" evidence="6">
    <location>
        <begin position="237"/>
        <end position="258"/>
    </location>
</feature>
<dbReference type="Pfam" id="PF03631">
    <property type="entry name" value="Virul_fac_BrkB"/>
    <property type="match status" value="1"/>
</dbReference>
<evidence type="ECO:0000256" key="3">
    <source>
        <dbReference type="ARBA" id="ARBA00022692"/>
    </source>
</evidence>
<feature type="transmembrane region" description="Helical" evidence="6">
    <location>
        <begin position="111"/>
        <end position="131"/>
    </location>
</feature>
<keyword evidence="8" id="KW-1185">Reference proteome</keyword>
<proteinExistence type="predicted"/>
<dbReference type="NCBIfam" id="TIGR00765">
    <property type="entry name" value="yihY_not_rbn"/>
    <property type="match status" value="1"/>
</dbReference>
<evidence type="ECO:0000256" key="5">
    <source>
        <dbReference type="ARBA" id="ARBA00023136"/>
    </source>
</evidence>
<evidence type="ECO:0000256" key="6">
    <source>
        <dbReference type="SAM" id="Phobius"/>
    </source>
</evidence>
<keyword evidence="4 6" id="KW-1133">Transmembrane helix</keyword>
<dbReference type="RefSeq" id="WP_258499821.1">
    <property type="nucleotide sequence ID" value="NZ_JANSKA010000011.1"/>
</dbReference>
<comment type="caution">
    <text evidence="7">The sequence shown here is derived from an EMBL/GenBank/DDBJ whole genome shotgun (WGS) entry which is preliminary data.</text>
</comment>
<dbReference type="InterPro" id="IPR017039">
    <property type="entry name" value="Virul_fac_BrkB"/>
</dbReference>
<protein>
    <submittedName>
        <fullName evidence="7">YihY/virulence factor BrkB family protein</fullName>
    </submittedName>
</protein>
<dbReference type="Proteomes" id="UP001204320">
    <property type="component" value="Unassembled WGS sequence"/>
</dbReference>
<accession>A0ABT1ZB42</accession>
<keyword evidence="3 6" id="KW-0812">Transmembrane</keyword>
<feature type="transmembrane region" description="Helical" evidence="6">
    <location>
        <begin position="157"/>
        <end position="183"/>
    </location>
</feature>
<evidence type="ECO:0000256" key="4">
    <source>
        <dbReference type="ARBA" id="ARBA00022989"/>
    </source>
</evidence>
<keyword evidence="5 6" id="KW-0472">Membrane</keyword>
<dbReference type="PIRSF" id="PIRSF035875">
    <property type="entry name" value="RNase_BN"/>
    <property type="match status" value="1"/>
</dbReference>
<comment type="subcellular location">
    <subcellularLocation>
        <location evidence="1">Cell membrane</location>
        <topology evidence="1">Multi-pass membrane protein</topology>
    </subcellularLocation>
</comment>
<evidence type="ECO:0000313" key="8">
    <source>
        <dbReference type="Proteomes" id="UP001204320"/>
    </source>
</evidence>
<dbReference type="EMBL" id="JANSKA010000011">
    <property type="protein sequence ID" value="MCR9037425.1"/>
    <property type="molecule type" value="Genomic_DNA"/>
</dbReference>
<keyword evidence="2" id="KW-1003">Cell membrane</keyword>
<name>A0ABT1ZB42_9ACTN</name>
<feature type="transmembrane region" description="Helical" evidence="6">
    <location>
        <begin position="278"/>
        <end position="298"/>
    </location>
</feature>